<accession>A0ABD4E8W3</accession>
<evidence type="ECO:0000313" key="2">
    <source>
        <dbReference type="EMBL" id="KVN91176.1"/>
    </source>
</evidence>
<gene>
    <name evidence="2" type="ORF">WJ68_35375</name>
</gene>
<comment type="caution">
    <text evidence="2">The sequence shown here is derived from an EMBL/GenBank/DDBJ whole genome shotgun (WGS) entry which is preliminary data.</text>
</comment>
<evidence type="ECO:0008006" key="4">
    <source>
        <dbReference type="Google" id="ProtNLM"/>
    </source>
</evidence>
<reference evidence="2 3" key="1">
    <citation type="submission" date="2015-11" db="EMBL/GenBank/DDBJ databases">
        <title>Expanding the genomic diversity of Burkholderia species for the development of highly accurate diagnostics.</title>
        <authorList>
            <person name="Sahl J."/>
            <person name="Keim P."/>
            <person name="Wagner D."/>
        </authorList>
    </citation>
    <scope>NUCLEOTIDE SEQUENCE [LARGE SCALE GENOMIC DNA]</scope>
    <source>
        <strain evidence="2 3">MSMB1585WGS</strain>
    </source>
</reference>
<evidence type="ECO:0000256" key="1">
    <source>
        <dbReference type="SAM" id="Phobius"/>
    </source>
</evidence>
<keyword evidence="1" id="KW-1133">Transmembrane helix</keyword>
<sequence>MARQTTQENAMTPFDFLGALLDRIHEWNPIAGYLAALAIAAVCTLVLARLNADGSAVTPIVARSA</sequence>
<proteinExistence type="predicted"/>
<dbReference type="AlphaFoldDB" id="A0ABD4E8W3"/>
<dbReference type="EMBL" id="LPAD01000016">
    <property type="protein sequence ID" value="KVN91176.1"/>
    <property type="molecule type" value="Genomic_DNA"/>
</dbReference>
<evidence type="ECO:0000313" key="3">
    <source>
        <dbReference type="Proteomes" id="UP000057910"/>
    </source>
</evidence>
<name>A0ABD4E8W3_9BURK</name>
<feature type="transmembrane region" description="Helical" evidence="1">
    <location>
        <begin position="30"/>
        <end position="48"/>
    </location>
</feature>
<protein>
    <recommendedName>
        <fullName evidence="4">Phage membrane protein</fullName>
    </recommendedName>
</protein>
<dbReference type="Proteomes" id="UP000057910">
    <property type="component" value="Unassembled WGS sequence"/>
</dbReference>
<organism evidence="2 3">
    <name type="scientific">Burkholderia ubonensis</name>
    <dbReference type="NCBI Taxonomy" id="101571"/>
    <lineage>
        <taxon>Bacteria</taxon>
        <taxon>Pseudomonadati</taxon>
        <taxon>Pseudomonadota</taxon>
        <taxon>Betaproteobacteria</taxon>
        <taxon>Burkholderiales</taxon>
        <taxon>Burkholderiaceae</taxon>
        <taxon>Burkholderia</taxon>
        <taxon>Burkholderia cepacia complex</taxon>
    </lineage>
</organism>
<keyword evidence="1" id="KW-0472">Membrane</keyword>
<keyword evidence="1" id="KW-0812">Transmembrane</keyword>